<dbReference type="Proteomes" id="UP001196413">
    <property type="component" value="Unassembled WGS sequence"/>
</dbReference>
<protein>
    <submittedName>
        <fullName evidence="1">Uncharacterized protein</fullName>
    </submittedName>
</protein>
<dbReference type="AlphaFoldDB" id="A0AAD5MV57"/>
<proteinExistence type="predicted"/>
<evidence type="ECO:0000313" key="2">
    <source>
        <dbReference type="Proteomes" id="UP001196413"/>
    </source>
</evidence>
<gene>
    <name evidence="1" type="ORF">KIN20_013916</name>
</gene>
<reference evidence="1" key="1">
    <citation type="submission" date="2021-06" db="EMBL/GenBank/DDBJ databases">
        <title>Parelaphostrongylus tenuis whole genome reference sequence.</title>
        <authorList>
            <person name="Garwood T.J."/>
            <person name="Larsen P.A."/>
            <person name="Fountain-Jones N.M."/>
            <person name="Garbe J.R."/>
            <person name="Macchietto M.G."/>
            <person name="Kania S.A."/>
            <person name="Gerhold R.W."/>
            <person name="Richards J.E."/>
            <person name="Wolf T.M."/>
        </authorList>
    </citation>
    <scope>NUCLEOTIDE SEQUENCE</scope>
    <source>
        <strain evidence="1">MNPRO001-30</strain>
        <tissue evidence="1">Meninges</tissue>
    </source>
</reference>
<keyword evidence="2" id="KW-1185">Reference proteome</keyword>
<name>A0AAD5MV57_PARTN</name>
<comment type="caution">
    <text evidence="1">The sequence shown here is derived from an EMBL/GenBank/DDBJ whole genome shotgun (WGS) entry which is preliminary data.</text>
</comment>
<evidence type="ECO:0000313" key="1">
    <source>
        <dbReference type="EMBL" id="KAJ1356241.1"/>
    </source>
</evidence>
<sequence length="104" mass="12112">MAKATKAGKSIRKAQRSCTNYKTKCTNMNRKALVVGGGAQSRPQSQWFDFAHMTYQAIYPFEIQRDKNQVIRKLIMRHKHTNNVFCPEYDLYCILCIEMFGNLD</sequence>
<organism evidence="1 2">
    <name type="scientific">Parelaphostrongylus tenuis</name>
    <name type="common">Meningeal worm</name>
    <dbReference type="NCBI Taxonomy" id="148309"/>
    <lineage>
        <taxon>Eukaryota</taxon>
        <taxon>Metazoa</taxon>
        <taxon>Ecdysozoa</taxon>
        <taxon>Nematoda</taxon>
        <taxon>Chromadorea</taxon>
        <taxon>Rhabditida</taxon>
        <taxon>Rhabditina</taxon>
        <taxon>Rhabditomorpha</taxon>
        <taxon>Strongyloidea</taxon>
        <taxon>Metastrongylidae</taxon>
        <taxon>Parelaphostrongylus</taxon>
    </lineage>
</organism>
<accession>A0AAD5MV57</accession>
<dbReference type="EMBL" id="JAHQIW010002751">
    <property type="protein sequence ID" value="KAJ1356241.1"/>
    <property type="molecule type" value="Genomic_DNA"/>
</dbReference>